<dbReference type="EMBL" id="JAMPKM010000025">
    <property type="protein sequence ID" value="MEP0820321.1"/>
    <property type="molecule type" value="Genomic_DNA"/>
</dbReference>
<dbReference type="RefSeq" id="WP_190442504.1">
    <property type="nucleotide sequence ID" value="NZ_JAMPKM010000025.1"/>
</dbReference>
<proteinExistence type="predicted"/>
<feature type="signal peptide" evidence="1">
    <location>
        <begin position="1"/>
        <end position="25"/>
    </location>
</feature>
<reference evidence="2 3" key="1">
    <citation type="submission" date="2022-04" db="EMBL/GenBank/DDBJ databases">
        <title>Positive selection, recombination, and allopatry shape intraspecific diversity of widespread and dominant cyanobacteria.</title>
        <authorList>
            <person name="Wei J."/>
            <person name="Shu W."/>
            <person name="Hu C."/>
        </authorList>
    </citation>
    <scope>NUCLEOTIDE SEQUENCE [LARGE SCALE GENOMIC DNA]</scope>
    <source>
        <strain evidence="2 3">GB2-A4</strain>
    </source>
</reference>
<protein>
    <submittedName>
        <fullName evidence="2">Uncharacterized protein</fullName>
    </submittedName>
</protein>
<accession>A0ABV0JEX5</accession>
<evidence type="ECO:0000313" key="3">
    <source>
        <dbReference type="Proteomes" id="UP001464891"/>
    </source>
</evidence>
<evidence type="ECO:0000256" key="1">
    <source>
        <dbReference type="SAM" id="SignalP"/>
    </source>
</evidence>
<gene>
    <name evidence="2" type="ORF">NC998_24790</name>
</gene>
<keyword evidence="3" id="KW-1185">Reference proteome</keyword>
<evidence type="ECO:0000313" key="2">
    <source>
        <dbReference type="EMBL" id="MEP0820321.1"/>
    </source>
</evidence>
<sequence length="136" mass="14538">MFRKQVAIALAAATAALSIPQQTEATPAALVPAVAACMSTPQCVVAVVTVGGAVYWQVKHTLENPILIPMPVLDDPEAEGEQENWIDYVWADSVAEAQKKCEALARTATHQGGSKVTISNVRKVGKGKRYECTFRG</sequence>
<organism evidence="2 3">
    <name type="scientific">Trichocoleus desertorum GB2-A4</name>
    <dbReference type="NCBI Taxonomy" id="2933944"/>
    <lineage>
        <taxon>Bacteria</taxon>
        <taxon>Bacillati</taxon>
        <taxon>Cyanobacteriota</taxon>
        <taxon>Cyanophyceae</taxon>
        <taxon>Leptolyngbyales</taxon>
        <taxon>Trichocoleusaceae</taxon>
        <taxon>Trichocoleus</taxon>
    </lineage>
</organism>
<keyword evidence="1" id="KW-0732">Signal</keyword>
<dbReference type="Proteomes" id="UP001464891">
    <property type="component" value="Unassembled WGS sequence"/>
</dbReference>
<feature type="chain" id="PRO_5046592472" evidence="1">
    <location>
        <begin position="26"/>
        <end position="136"/>
    </location>
</feature>
<name>A0ABV0JEX5_9CYAN</name>
<comment type="caution">
    <text evidence="2">The sequence shown here is derived from an EMBL/GenBank/DDBJ whole genome shotgun (WGS) entry which is preliminary data.</text>
</comment>